<organism evidence="3 4">
    <name type="scientific">Neoroseomonas terrae</name>
    <dbReference type="NCBI Taxonomy" id="424799"/>
    <lineage>
        <taxon>Bacteria</taxon>
        <taxon>Pseudomonadati</taxon>
        <taxon>Pseudomonadota</taxon>
        <taxon>Alphaproteobacteria</taxon>
        <taxon>Acetobacterales</taxon>
        <taxon>Acetobacteraceae</taxon>
        <taxon>Neoroseomonas</taxon>
    </lineage>
</organism>
<feature type="domain" description="EamA" evidence="2">
    <location>
        <begin position="8"/>
        <end position="141"/>
    </location>
</feature>
<gene>
    <name evidence="3" type="ORF">GXW78_14000</name>
</gene>
<proteinExistence type="predicted"/>
<feature type="transmembrane region" description="Helical" evidence="1">
    <location>
        <begin position="151"/>
        <end position="169"/>
    </location>
</feature>
<feature type="transmembrane region" description="Helical" evidence="1">
    <location>
        <begin position="75"/>
        <end position="94"/>
    </location>
</feature>
<keyword evidence="1" id="KW-0812">Transmembrane</keyword>
<dbReference type="PANTHER" id="PTHR22911:SF135">
    <property type="entry name" value="BLR4310 PROTEIN"/>
    <property type="match status" value="1"/>
</dbReference>
<evidence type="ECO:0000259" key="2">
    <source>
        <dbReference type="Pfam" id="PF00892"/>
    </source>
</evidence>
<feature type="transmembrane region" description="Helical" evidence="1">
    <location>
        <begin position="39"/>
        <end position="55"/>
    </location>
</feature>
<feature type="transmembrane region" description="Helical" evidence="1">
    <location>
        <begin position="209"/>
        <end position="230"/>
    </location>
</feature>
<feature type="transmembrane region" description="Helical" evidence="1">
    <location>
        <begin position="100"/>
        <end position="118"/>
    </location>
</feature>
<dbReference type="Gene3D" id="1.10.3730.20">
    <property type="match status" value="1"/>
</dbReference>
<dbReference type="EMBL" id="JAAEDI010000014">
    <property type="protein sequence ID" value="MBR0650784.1"/>
    <property type="molecule type" value="Genomic_DNA"/>
</dbReference>
<keyword evidence="1" id="KW-1133">Transmembrane helix</keyword>
<feature type="domain" description="EamA" evidence="2">
    <location>
        <begin position="151"/>
        <end position="279"/>
    </location>
</feature>
<dbReference type="Proteomes" id="UP000698752">
    <property type="component" value="Unassembled WGS sequence"/>
</dbReference>
<dbReference type="PANTHER" id="PTHR22911">
    <property type="entry name" value="ACYL-MALONYL CONDENSING ENZYME-RELATED"/>
    <property type="match status" value="1"/>
</dbReference>
<dbReference type="Pfam" id="PF00892">
    <property type="entry name" value="EamA"/>
    <property type="match status" value="2"/>
</dbReference>
<name>A0ABS5EID7_9PROT</name>
<keyword evidence="4" id="KW-1185">Reference proteome</keyword>
<dbReference type="SUPFAM" id="SSF103481">
    <property type="entry name" value="Multidrug resistance efflux transporter EmrE"/>
    <property type="match status" value="2"/>
</dbReference>
<accession>A0ABS5EID7</accession>
<feature type="transmembrane region" description="Helical" evidence="1">
    <location>
        <begin position="127"/>
        <end position="145"/>
    </location>
</feature>
<comment type="caution">
    <text evidence="3">The sequence shown here is derived from an EMBL/GenBank/DDBJ whole genome shotgun (WGS) entry which is preliminary data.</text>
</comment>
<feature type="transmembrane region" description="Helical" evidence="1">
    <location>
        <begin position="237"/>
        <end position="257"/>
    </location>
</feature>
<sequence>MPTDHATRGVLLGFLAFAAFSFSDASVKAIEGALPAYESAFFGAAFALVAMPFLLKPGDRWTDVFATTSRPLWLLRFIAYPLGVIGSVTAFTLLPMAEAFALIFLQPAFVTLMSLLFLKERIGLRRWAAVLIGFIGVLVVLRPGLRELTVGHLGAVAAGLGGAVVVITFRAAGATEKRISLFGAGILGTILICGLLTLPVFRAPSAVEWVFLAGYGLLAALANVLLMYAAADAPAAWISPTQYSQMLWAILLGYLFFGDRVDLPMLAGSALIIGAGMLTLMRERRRGTTLPPPVASGSTAPTMALTPEELPRQSIL</sequence>
<dbReference type="InterPro" id="IPR037185">
    <property type="entry name" value="EmrE-like"/>
</dbReference>
<feature type="transmembrane region" description="Helical" evidence="1">
    <location>
        <begin position="263"/>
        <end position="281"/>
    </location>
</feature>
<reference evidence="4" key="1">
    <citation type="journal article" date="2021" name="Syst. Appl. Microbiol.">
        <title>Roseomonas hellenica sp. nov., isolated from roots of wild-growing Alkanna tinctoria.</title>
        <authorList>
            <person name="Rat A."/>
            <person name="Naranjo H.D."/>
            <person name="Lebbe L."/>
            <person name="Cnockaert M."/>
            <person name="Krigas N."/>
            <person name="Grigoriadou K."/>
            <person name="Maloupa E."/>
            <person name="Willems A."/>
        </authorList>
    </citation>
    <scope>NUCLEOTIDE SEQUENCE [LARGE SCALE GENOMIC DNA]</scope>
    <source>
        <strain evidence="4">LMG 31159</strain>
    </source>
</reference>
<protein>
    <submittedName>
        <fullName evidence="3">DMT family transporter</fullName>
    </submittedName>
</protein>
<evidence type="ECO:0000256" key="1">
    <source>
        <dbReference type="SAM" id="Phobius"/>
    </source>
</evidence>
<evidence type="ECO:0000313" key="4">
    <source>
        <dbReference type="Proteomes" id="UP000698752"/>
    </source>
</evidence>
<keyword evidence="1" id="KW-0472">Membrane</keyword>
<feature type="transmembrane region" description="Helical" evidence="1">
    <location>
        <begin position="181"/>
        <end position="203"/>
    </location>
</feature>
<dbReference type="InterPro" id="IPR000620">
    <property type="entry name" value="EamA_dom"/>
</dbReference>
<evidence type="ECO:0000313" key="3">
    <source>
        <dbReference type="EMBL" id="MBR0650784.1"/>
    </source>
</evidence>